<accession>A0A6N2X353</accession>
<dbReference type="AlphaFoldDB" id="A0A6N2X353"/>
<proteinExistence type="predicted"/>
<sequence length="45" mass="5409">MGTDWCKKVVNNKGFRKNRTYERSQAKTSKSQLKLELHYYPITLF</sequence>
<evidence type="ECO:0000313" key="1">
    <source>
        <dbReference type="EMBL" id="VYT48058.1"/>
    </source>
</evidence>
<dbReference type="EMBL" id="CACRTD010000061">
    <property type="protein sequence ID" value="VYT48058.1"/>
    <property type="molecule type" value="Genomic_DNA"/>
</dbReference>
<reference evidence="1" key="1">
    <citation type="submission" date="2019-11" db="EMBL/GenBank/DDBJ databases">
        <authorList>
            <person name="Feng L."/>
        </authorList>
    </citation>
    <scope>NUCLEOTIDE SEQUENCE</scope>
    <source>
        <strain evidence="1">BovatusLFYP28</strain>
    </source>
</reference>
<organism evidence="1">
    <name type="scientific">Bacteroides ovatus</name>
    <dbReference type="NCBI Taxonomy" id="28116"/>
    <lineage>
        <taxon>Bacteria</taxon>
        <taxon>Pseudomonadati</taxon>
        <taxon>Bacteroidota</taxon>
        <taxon>Bacteroidia</taxon>
        <taxon>Bacteroidales</taxon>
        <taxon>Bacteroidaceae</taxon>
        <taxon>Bacteroides</taxon>
    </lineage>
</organism>
<protein>
    <submittedName>
        <fullName evidence="1">Uncharacterized protein</fullName>
    </submittedName>
</protein>
<name>A0A6N2X353_BACOV</name>
<gene>
    <name evidence="1" type="ORF">BOLFYP28_00282</name>
</gene>